<comment type="caution">
    <text evidence="1">The sequence shown here is derived from an EMBL/GenBank/DDBJ whole genome shotgun (WGS) entry which is preliminary data.</text>
</comment>
<accession>A0AAJ0BVC0</accession>
<dbReference type="Pfam" id="PF12138">
    <property type="entry name" value="Spherulin4"/>
    <property type="match status" value="1"/>
</dbReference>
<dbReference type="PANTHER" id="PTHR35040">
    <property type="match status" value="1"/>
</dbReference>
<gene>
    <name evidence="1" type="ORF">QBC33DRAFT_545417</name>
</gene>
<dbReference type="EMBL" id="MU839017">
    <property type="protein sequence ID" value="KAK1764980.1"/>
    <property type="molecule type" value="Genomic_DNA"/>
</dbReference>
<dbReference type="InterPro" id="IPR021986">
    <property type="entry name" value="Spherulin4"/>
</dbReference>
<dbReference type="GeneID" id="85311746"/>
<keyword evidence="2" id="KW-1185">Reference proteome</keyword>
<proteinExistence type="predicted"/>
<dbReference type="AlphaFoldDB" id="A0AAJ0BVC0"/>
<evidence type="ECO:0000313" key="1">
    <source>
        <dbReference type="EMBL" id="KAK1764980.1"/>
    </source>
</evidence>
<organism evidence="1 2">
    <name type="scientific">Phialemonium atrogriseum</name>
    <dbReference type="NCBI Taxonomy" id="1093897"/>
    <lineage>
        <taxon>Eukaryota</taxon>
        <taxon>Fungi</taxon>
        <taxon>Dikarya</taxon>
        <taxon>Ascomycota</taxon>
        <taxon>Pezizomycotina</taxon>
        <taxon>Sordariomycetes</taxon>
        <taxon>Sordariomycetidae</taxon>
        <taxon>Cephalothecales</taxon>
        <taxon>Cephalothecaceae</taxon>
        <taxon>Phialemonium</taxon>
    </lineage>
</organism>
<sequence>MKFTAALLGFASTTWSTGILLPLYIYPSDTFKDGAARWKPAFDAIEANPGVQWRVVINPANGPGPTFQPGNNDENYIDGTAKFNTYPSVETIGYVRTDYGQSPVSEVKANITAWANWATYATADISVKGIFFDEAGASDGSNLAYLSDVISFARLAFTTPIAAICNFGARPADEYYSVCDVAIVFESCLDHGSGPEACLTAAEYGNQMTISANIPDAAHRSAAAIIVHDFAGTAADGQAADEATLESYIHTLKANGVGWGYFTTQGYEDGITAPPASIANVARFMASA</sequence>
<reference evidence="1" key="1">
    <citation type="submission" date="2023-06" db="EMBL/GenBank/DDBJ databases">
        <title>Genome-scale phylogeny and comparative genomics of the fungal order Sordariales.</title>
        <authorList>
            <consortium name="Lawrence Berkeley National Laboratory"/>
            <person name="Hensen N."/>
            <person name="Bonometti L."/>
            <person name="Westerberg I."/>
            <person name="Brannstrom I.O."/>
            <person name="Guillou S."/>
            <person name="Cros-Aarteil S."/>
            <person name="Calhoun S."/>
            <person name="Haridas S."/>
            <person name="Kuo A."/>
            <person name="Mondo S."/>
            <person name="Pangilinan J."/>
            <person name="Riley R."/>
            <person name="Labutti K."/>
            <person name="Andreopoulos B."/>
            <person name="Lipzen A."/>
            <person name="Chen C."/>
            <person name="Yanf M."/>
            <person name="Daum C."/>
            <person name="Ng V."/>
            <person name="Clum A."/>
            <person name="Steindorff A."/>
            <person name="Ohm R."/>
            <person name="Martin F."/>
            <person name="Silar P."/>
            <person name="Natvig D."/>
            <person name="Lalanne C."/>
            <person name="Gautier V."/>
            <person name="Ament-Velasquez S.L."/>
            <person name="Kruys A."/>
            <person name="Hutchinson M.I."/>
            <person name="Powell A.J."/>
            <person name="Barry K."/>
            <person name="Miller A.N."/>
            <person name="Grigoriev I.V."/>
            <person name="Debuchy R."/>
            <person name="Gladieux P."/>
            <person name="Thoren M.H."/>
            <person name="Johannesson H."/>
        </authorList>
    </citation>
    <scope>NUCLEOTIDE SEQUENCE</scope>
    <source>
        <strain evidence="1">8032-3</strain>
    </source>
</reference>
<dbReference type="RefSeq" id="XP_060281193.1">
    <property type="nucleotide sequence ID" value="XM_060428559.1"/>
</dbReference>
<evidence type="ECO:0000313" key="2">
    <source>
        <dbReference type="Proteomes" id="UP001244011"/>
    </source>
</evidence>
<name>A0AAJ0BVC0_9PEZI</name>
<dbReference type="PANTHER" id="PTHR35040:SF9">
    <property type="entry name" value="4-LIKE CELL SURFACE PROTEIN, PUTATIVE (AFU_ORTHOLOGUE AFUA_4G14080)-RELATED"/>
    <property type="match status" value="1"/>
</dbReference>
<dbReference type="Proteomes" id="UP001244011">
    <property type="component" value="Unassembled WGS sequence"/>
</dbReference>
<protein>
    <submittedName>
        <fullName evidence="1">Spherulation-specific family 4-domain-containing protein</fullName>
    </submittedName>
</protein>